<dbReference type="Pfam" id="PF00512">
    <property type="entry name" value="HisKA"/>
    <property type="match status" value="1"/>
</dbReference>
<dbReference type="SUPFAM" id="SSF47384">
    <property type="entry name" value="Homodimeric domain of signal transducing histidine kinase"/>
    <property type="match status" value="1"/>
</dbReference>
<evidence type="ECO:0000313" key="17">
    <source>
        <dbReference type="EMBL" id="GCE16003.1"/>
    </source>
</evidence>
<dbReference type="Gene3D" id="3.30.565.10">
    <property type="entry name" value="Histidine kinase-like ATPase, C-terminal domain"/>
    <property type="match status" value="1"/>
</dbReference>
<evidence type="ECO:0000259" key="15">
    <source>
        <dbReference type="PROSITE" id="PS50109"/>
    </source>
</evidence>
<dbReference type="GO" id="GO:0000155">
    <property type="term" value="F:phosphorelay sensor kinase activity"/>
    <property type="evidence" value="ECO:0007669"/>
    <property type="project" value="InterPro"/>
</dbReference>
<keyword evidence="5" id="KW-0808">Transferase</keyword>
<dbReference type="InterPro" id="IPR003661">
    <property type="entry name" value="HisK_dim/P_dom"/>
</dbReference>
<keyword evidence="7" id="KW-0547">Nucleotide-binding</keyword>
<feature type="domain" description="PAS" evidence="16">
    <location>
        <begin position="211"/>
        <end position="262"/>
    </location>
</feature>
<name>A0A402AA11_9CHLR</name>
<dbReference type="RefSeq" id="WP_126583392.1">
    <property type="nucleotide sequence ID" value="NZ_BIFR01000002.1"/>
</dbReference>
<dbReference type="CDD" id="cd00130">
    <property type="entry name" value="PAS"/>
    <property type="match status" value="1"/>
</dbReference>
<dbReference type="SMART" id="SM00388">
    <property type="entry name" value="HisKA"/>
    <property type="match status" value="1"/>
</dbReference>
<keyword evidence="18" id="KW-1185">Reference proteome</keyword>
<protein>
    <recommendedName>
        <fullName evidence="3">histidine kinase</fullName>
        <ecNumber evidence="3">2.7.13.3</ecNumber>
    </recommendedName>
</protein>
<feature type="domain" description="Histidine kinase" evidence="15">
    <location>
        <begin position="352"/>
        <end position="576"/>
    </location>
</feature>
<feature type="region of interest" description="Disordered" evidence="14">
    <location>
        <begin position="1"/>
        <end position="25"/>
    </location>
</feature>
<dbReference type="InterPro" id="IPR005467">
    <property type="entry name" value="His_kinase_dom"/>
</dbReference>
<dbReference type="Proteomes" id="UP000287352">
    <property type="component" value="Unassembled WGS sequence"/>
</dbReference>
<dbReference type="InterPro" id="IPR036890">
    <property type="entry name" value="HATPase_C_sf"/>
</dbReference>
<evidence type="ECO:0000256" key="6">
    <source>
        <dbReference type="ARBA" id="ARBA00022692"/>
    </source>
</evidence>
<evidence type="ECO:0000256" key="1">
    <source>
        <dbReference type="ARBA" id="ARBA00000085"/>
    </source>
</evidence>
<organism evidence="17 18">
    <name type="scientific">Tengunoibacter tsumagoiensis</name>
    <dbReference type="NCBI Taxonomy" id="2014871"/>
    <lineage>
        <taxon>Bacteria</taxon>
        <taxon>Bacillati</taxon>
        <taxon>Chloroflexota</taxon>
        <taxon>Ktedonobacteria</taxon>
        <taxon>Ktedonobacterales</taxon>
        <taxon>Dictyobacteraceae</taxon>
        <taxon>Tengunoibacter</taxon>
    </lineage>
</organism>
<evidence type="ECO:0000256" key="12">
    <source>
        <dbReference type="ARBA" id="ARBA00023136"/>
    </source>
</evidence>
<dbReference type="GO" id="GO:0030295">
    <property type="term" value="F:protein kinase activator activity"/>
    <property type="evidence" value="ECO:0007669"/>
    <property type="project" value="TreeGrafter"/>
</dbReference>
<dbReference type="PANTHER" id="PTHR42878:SF7">
    <property type="entry name" value="SENSOR HISTIDINE KINASE GLRK"/>
    <property type="match status" value="1"/>
</dbReference>
<gene>
    <name evidence="17" type="ORF">KTT_58620</name>
</gene>
<dbReference type="FunFam" id="3.30.565.10:FF:000006">
    <property type="entry name" value="Sensor histidine kinase WalK"/>
    <property type="match status" value="1"/>
</dbReference>
<comment type="catalytic activity">
    <reaction evidence="1">
        <text>ATP + protein L-histidine = ADP + protein N-phospho-L-histidine.</text>
        <dbReference type="EC" id="2.7.13.3"/>
    </reaction>
</comment>
<dbReference type="SUPFAM" id="SSF55874">
    <property type="entry name" value="ATPase domain of HSP90 chaperone/DNA topoisomerase II/histidine kinase"/>
    <property type="match status" value="1"/>
</dbReference>
<dbReference type="AlphaFoldDB" id="A0A402AA11"/>
<dbReference type="SUPFAM" id="SSF55785">
    <property type="entry name" value="PYP-like sensor domain (PAS domain)"/>
    <property type="match status" value="1"/>
</dbReference>
<dbReference type="GO" id="GO:0016020">
    <property type="term" value="C:membrane"/>
    <property type="evidence" value="ECO:0007669"/>
    <property type="project" value="UniProtKB-SubCell"/>
</dbReference>
<evidence type="ECO:0000259" key="16">
    <source>
        <dbReference type="PROSITE" id="PS50112"/>
    </source>
</evidence>
<evidence type="ECO:0000256" key="3">
    <source>
        <dbReference type="ARBA" id="ARBA00012438"/>
    </source>
</evidence>
<dbReference type="InterPro" id="IPR013656">
    <property type="entry name" value="PAS_4"/>
</dbReference>
<evidence type="ECO:0000313" key="18">
    <source>
        <dbReference type="Proteomes" id="UP000287352"/>
    </source>
</evidence>
<evidence type="ECO:0000256" key="11">
    <source>
        <dbReference type="ARBA" id="ARBA00023012"/>
    </source>
</evidence>
<dbReference type="InterPro" id="IPR036097">
    <property type="entry name" value="HisK_dim/P_sf"/>
</dbReference>
<comment type="caution">
    <text evidence="17">The sequence shown here is derived from an EMBL/GenBank/DDBJ whole genome shotgun (WGS) entry which is preliminary data.</text>
</comment>
<feature type="compositionally biased region" description="Polar residues" evidence="14">
    <location>
        <begin position="1"/>
        <end position="20"/>
    </location>
</feature>
<evidence type="ECO:0000256" key="14">
    <source>
        <dbReference type="SAM" id="MobiDB-lite"/>
    </source>
</evidence>
<proteinExistence type="predicted"/>
<dbReference type="GO" id="GO:0000156">
    <property type="term" value="F:phosphorelay response regulator activity"/>
    <property type="evidence" value="ECO:0007669"/>
    <property type="project" value="TreeGrafter"/>
</dbReference>
<dbReference type="GO" id="GO:0005524">
    <property type="term" value="F:ATP binding"/>
    <property type="evidence" value="ECO:0007669"/>
    <property type="project" value="UniProtKB-KW"/>
</dbReference>
<dbReference type="Gene3D" id="3.30.450.20">
    <property type="entry name" value="PAS domain"/>
    <property type="match status" value="1"/>
</dbReference>
<dbReference type="Pfam" id="PF08448">
    <property type="entry name" value="PAS_4"/>
    <property type="match status" value="1"/>
</dbReference>
<keyword evidence="13" id="KW-0175">Coiled coil</keyword>
<keyword evidence="10" id="KW-1133">Transmembrane helix</keyword>
<evidence type="ECO:0000256" key="10">
    <source>
        <dbReference type="ARBA" id="ARBA00022989"/>
    </source>
</evidence>
<dbReference type="EC" id="2.7.13.3" evidence="3"/>
<keyword evidence="8" id="KW-0418">Kinase</keyword>
<dbReference type="InterPro" id="IPR029016">
    <property type="entry name" value="GAF-like_dom_sf"/>
</dbReference>
<dbReference type="PROSITE" id="PS50109">
    <property type="entry name" value="HIS_KIN"/>
    <property type="match status" value="1"/>
</dbReference>
<reference evidence="18" key="1">
    <citation type="submission" date="2018-12" db="EMBL/GenBank/DDBJ databases">
        <title>Tengunoibacter tsumagoiensis gen. nov., sp. nov., Dictyobacter kobayashii sp. nov., D. alpinus sp. nov., and D. joshuensis sp. nov. and description of Dictyobacteraceae fam. nov. within the order Ktedonobacterales isolated from Tengu-no-mugimeshi.</title>
        <authorList>
            <person name="Wang C.M."/>
            <person name="Zheng Y."/>
            <person name="Sakai Y."/>
            <person name="Toyoda A."/>
            <person name="Minakuchi Y."/>
            <person name="Abe K."/>
            <person name="Yokota A."/>
            <person name="Yabe S."/>
        </authorList>
    </citation>
    <scope>NUCLEOTIDE SEQUENCE [LARGE SCALE GENOMIC DNA]</scope>
    <source>
        <strain evidence="18">Uno3</strain>
    </source>
</reference>
<evidence type="ECO:0000256" key="9">
    <source>
        <dbReference type="ARBA" id="ARBA00022840"/>
    </source>
</evidence>
<dbReference type="GO" id="GO:0007234">
    <property type="term" value="P:osmosensory signaling via phosphorelay pathway"/>
    <property type="evidence" value="ECO:0007669"/>
    <property type="project" value="TreeGrafter"/>
</dbReference>
<evidence type="ECO:0000256" key="2">
    <source>
        <dbReference type="ARBA" id="ARBA00004141"/>
    </source>
</evidence>
<evidence type="ECO:0000256" key="5">
    <source>
        <dbReference type="ARBA" id="ARBA00022679"/>
    </source>
</evidence>
<dbReference type="SMART" id="SM00091">
    <property type="entry name" value="PAS"/>
    <property type="match status" value="1"/>
</dbReference>
<evidence type="ECO:0000256" key="7">
    <source>
        <dbReference type="ARBA" id="ARBA00022741"/>
    </source>
</evidence>
<evidence type="ECO:0000256" key="4">
    <source>
        <dbReference type="ARBA" id="ARBA00022553"/>
    </source>
</evidence>
<dbReference type="CDD" id="cd00082">
    <property type="entry name" value="HisKA"/>
    <property type="match status" value="1"/>
</dbReference>
<keyword evidence="4" id="KW-0597">Phosphoprotein</keyword>
<dbReference type="InterPro" id="IPR035965">
    <property type="entry name" value="PAS-like_dom_sf"/>
</dbReference>
<comment type="subcellular location">
    <subcellularLocation>
        <location evidence="2">Membrane</location>
        <topology evidence="2">Multi-pass membrane protein</topology>
    </subcellularLocation>
</comment>
<dbReference type="InterPro" id="IPR050351">
    <property type="entry name" value="BphY/WalK/GraS-like"/>
</dbReference>
<dbReference type="SUPFAM" id="SSF55781">
    <property type="entry name" value="GAF domain-like"/>
    <property type="match status" value="1"/>
</dbReference>
<dbReference type="Gene3D" id="3.30.450.40">
    <property type="match status" value="1"/>
</dbReference>
<dbReference type="InterPro" id="IPR004358">
    <property type="entry name" value="Sig_transdc_His_kin-like_C"/>
</dbReference>
<dbReference type="SMART" id="SM00387">
    <property type="entry name" value="HATPase_c"/>
    <property type="match status" value="1"/>
</dbReference>
<dbReference type="PANTHER" id="PTHR42878">
    <property type="entry name" value="TWO-COMPONENT HISTIDINE KINASE"/>
    <property type="match status" value="1"/>
</dbReference>
<accession>A0A402AA11</accession>
<sequence>MNTANSEDSPLAASHSSQESSLHEPTVETRLRLAGLMKDVGLALIQSEHLQDMAQRCTEAFVHYFDAAFARIWVLNQATEILELQASSGLYTHLDGPHSRIPVGMFKIGKIAAERKPHLTNAVIGDPRVSDQAWARQEGMVAFAGYPLLVDDQVVGVMAMFARHHLSASVLEAMASTANAVAVGIDRKRWELERLHLLETAEKARADAEREKQRATDILERISDAFFALDRNWIFTYLNKKSEPLLQRRREELLGHNIWEEFPDAVGLSFYTHYHLALEQQININFEEFYPPLNTWFEVHAHPAPDGLSVYFHNINDRKAMEQERERLFQIEQETRSQAQIALAIRNRFLTSISHDLKTPLTTMKVNVQLAQRQLARVPITDPNPLSKRLGAIEGATKKMTGMIEDLLDLARNQTDPAIDHVFQSLDLLPLVHQVVGEFQDTSKRHQILIIDKVDTLPINGNPARMDRVLSNLLSNAIKYSPQGGQIIVESDRQADGETCWGIISIQDQGIGIPHAEIPSIFQPFQRASNVIDSIQGTGIGLASVVQVLEQHGGSISIQSEEGKGSTFTIRLPLLLETAI</sequence>
<dbReference type="InterPro" id="IPR000014">
    <property type="entry name" value="PAS"/>
</dbReference>
<dbReference type="PRINTS" id="PR00344">
    <property type="entry name" value="BCTRLSENSOR"/>
</dbReference>
<evidence type="ECO:0000256" key="13">
    <source>
        <dbReference type="SAM" id="Coils"/>
    </source>
</evidence>
<keyword evidence="6" id="KW-0812">Transmembrane</keyword>
<keyword evidence="12" id="KW-0472">Membrane</keyword>
<dbReference type="Pfam" id="PF13185">
    <property type="entry name" value="GAF_2"/>
    <property type="match status" value="1"/>
</dbReference>
<dbReference type="Gene3D" id="1.10.287.130">
    <property type="match status" value="1"/>
</dbReference>
<dbReference type="SMART" id="SM00065">
    <property type="entry name" value="GAF"/>
    <property type="match status" value="1"/>
</dbReference>
<evidence type="ECO:0000256" key="8">
    <source>
        <dbReference type="ARBA" id="ARBA00022777"/>
    </source>
</evidence>
<keyword evidence="11" id="KW-0902">Two-component regulatory system</keyword>
<feature type="coiled-coil region" evidence="13">
    <location>
        <begin position="198"/>
        <end position="225"/>
    </location>
</feature>
<dbReference type="InterPro" id="IPR003018">
    <property type="entry name" value="GAF"/>
</dbReference>
<dbReference type="EMBL" id="BIFR01000002">
    <property type="protein sequence ID" value="GCE16003.1"/>
    <property type="molecule type" value="Genomic_DNA"/>
</dbReference>
<dbReference type="OrthoDB" id="453200at2"/>
<dbReference type="InterPro" id="IPR003594">
    <property type="entry name" value="HATPase_dom"/>
</dbReference>
<dbReference type="PROSITE" id="PS50112">
    <property type="entry name" value="PAS"/>
    <property type="match status" value="1"/>
</dbReference>
<keyword evidence="9" id="KW-0067">ATP-binding</keyword>
<dbReference type="Pfam" id="PF02518">
    <property type="entry name" value="HATPase_c"/>
    <property type="match status" value="1"/>
</dbReference>